<reference evidence="2" key="1">
    <citation type="journal article" date="2019" name="Int. J. Syst. Evol. Microbiol.">
        <title>The Global Catalogue of Microorganisms (GCM) 10K type strain sequencing project: providing services to taxonomists for standard genome sequencing and annotation.</title>
        <authorList>
            <consortium name="The Broad Institute Genomics Platform"/>
            <consortium name="The Broad Institute Genome Sequencing Center for Infectious Disease"/>
            <person name="Wu L."/>
            <person name="Ma J."/>
        </authorList>
    </citation>
    <scope>NUCLEOTIDE SEQUENCE [LARGE SCALE GENOMIC DNA]</scope>
    <source>
        <strain evidence="2">KCTC 12848</strain>
    </source>
</reference>
<dbReference type="InterPro" id="IPR011989">
    <property type="entry name" value="ARM-like"/>
</dbReference>
<dbReference type="Proteomes" id="UP001595833">
    <property type="component" value="Unassembled WGS sequence"/>
</dbReference>
<proteinExistence type="predicted"/>
<organism evidence="1 2">
    <name type="scientific">Saccharothrix xinjiangensis</name>
    <dbReference type="NCBI Taxonomy" id="204798"/>
    <lineage>
        <taxon>Bacteria</taxon>
        <taxon>Bacillati</taxon>
        <taxon>Actinomycetota</taxon>
        <taxon>Actinomycetes</taxon>
        <taxon>Pseudonocardiales</taxon>
        <taxon>Pseudonocardiaceae</taxon>
        <taxon>Saccharothrix</taxon>
    </lineage>
</organism>
<sequence>MDAIGGRLVRRLRERLGRLSAAAHPADGPSSEPPDPGQVDRAVAGVVAGEGDAVDGLASLLLVVGGRGDADLIAHTARALAAADSRMWFALDVAARRSPWNTPRWADTAARRLAAGHAGPLETLLAACHPDGFVREAAVAALDERDEAGALPVLALRAADWVPEVRDRARRACGRQLDRAPGEAITSLAPVALALRARQGGRWLAGVVDDVLRDGPPEALAAALAAGDRRTRRLAHTVGLDAGRLDVDRLVRAAKTDADLPIRVMCADAAIRAAKAVGDHDVPRQLLASGTAAVRAEAVRALAAAGEVDPATGALTDRSALVRATAQALVRRAGTDPATRYRALLAGRPPRPPVIAGLGETGTRSDTAALVPCLAHPSSRGRVEAVRALRRLGHTCPEPLLPLLTDPVSSVTRQVVLSLLRQPGTPDEHHLRPLLHRSHPPHVQWAAYRLLRAQGTWTRISVDLELVNDPGHVVHANARADLANWLAQDAATSYSTPSGPRADELSALLARARPVLGPEQARVLRFHLGLTA</sequence>
<evidence type="ECO:0000313" key="1">
    <source>
        <dbReference type="EMBL" id="MFC5060464.1"/>
    </source>
</evidence>
<dbReference type="SUPFAM" id="SSF48371">
    <property type="entry name" value="ARM repeat"/>
    <property type="match status" value="1"/>
</dbReference>
<gene>
    <name evidence="1" type="ORF">ACFPFM_42730</name>
</gene>
<keyword evidence="2" id="KW-1185">Reference proteome</keyword>
<protein>
    <recommendedName>
        <fullName evidence="3">HEAT repeat protein</fullName>
    </recommendedName>
</protein>
<evidence type="ECO:0008006" key="3">
    <source>
        <dbReference type="Google" id="ProtNLM"/>
    </source>
</evidence>
<evidence type="ECO:0000313" key="2">
    <source>
        <dbReference type="Proteomes" id="UP001595833"/>
    </source>
</evidence>
<comment type="caution">
    <text evidence="1">The sequence shown here is derived from an EMBL/GenBank/DDBJ whole genome shotgun (WGS) entry which is preliminary data.</text>
</comment>
<accession>A0ABV9YGF2</accession>
<dbReference type="InterPro" id="IPR016024">
    <property type="entry name" value="ARM-type_fold"/>
</dbReference>
<dbReference type="Gene3D" id="1.25.10.10">
    <property type="entry name" value="Leucine-rich Repeat Variant"/>
    <property type="match status" value="1"/>
</dbReference>
<dbReference type="RefSeq" id="WP_344037436.1">
    <property type="nucleotide sequence ID" value="NZ_BAAAKE010000007.1"/>
</dbReference>
<dbReference type="EMBL" id="JBHSJB010000053">
    <property type="protein sequence ID" value="MFC5060464.1"/>
    <property type="molecule type" value="Genomic_DNA"/>
</dbReference>
<name>A0ABV9YGF2_9PSEU</name>